<evidence type="ECO:0000313" key="3">
    <source>
        <dbReference type="Proteomes" id="UP000179052"/>
    </source>
</evidence>
<reference evidence="2 3" key="1">
    <citation type="journal article" date="2016" name="Nat. Commun.">
        <title>Thousands of microbial genomes shed light on interconnected biogeochemical processes in an aquifer system.</title>
        <authorList>
            <person name="Anantharaman K."/>
            <person name="Brown C.T."/>
            <person name="Hug L.A."/>
            <person name="Sharon I."/>
            <person name="Castelle C.J."/>
            <person name="Probst A.J."/>
            <person name="Thomas B.C."/>
            <person name="Singh A."/>
            <person name="Wilkins M.J."/>
            <person name="Karaoz U."/>
            <person name="Brodie E.L."/>
            <person name="Williams K.H."/>
            <person name="Hubbard S.S."/>
            <person name="Banfield J.F."/>
        </authorList>
    </citation>
    <scope>NUCLEOTIDE SEQUENCE [LARGE SCALE GENOMIC DNA]</scope>
</reference>
<keyword evidence="1" id="KW-1133">Transmembrane helix</keyword>
<feature type="transmembrane region" description="Helical" evidence="1">
    <location>
        <begin position="127"/>
        <end position="146"/>
    </location>
</feature>
<keyword evidence="1" id="KW-0472">Membrane</keyword>
<feature type="transmembrane region" description="Helical" evidence="1">
    <location>
        <begin position="332"/>
        <end position="355"/>
    </location>
</feature>
<feature type="transmembrane region" description="Helical" evidence="1">
    <location>
        <begin position="69"/>
        <end position="88"/>
    </location>
</feature>
<dbReference type="Proteomes" id="UP000179052">
    <property type="component" value="Unassembled WGS sequence"/>
</dbReference>
<protein>
    <submittedName>
        <fullName evidence="2">Uncharacterized protein</fullName>
    </submittedName>
</protein>
<dbReference type="AlphaFoldDB" id="A0A1G2LFP1"/>
<accession>A0A1G2LFP1</accession>
<organism evidence="2 3">
    <name type="scientific">Candidatus Sungbacteria bacterium RIFCSPLOWO2_02_FULL_48_13b</name>
    <dbReference type="NCBI Taxonomy" id="1802283"/>
    <lineage>
        <taxon>Bacteria</taxon>
        <taxon>Candidatus Sungiibacteriota</taxon>
    </lineage>
</organism>
<feature type="transmembrane region" description="Helical" evidence="1">
    <location>
        <begin position="30"/>
        <end position="49"/>
    </location>
</feature>
<comment type="caution">
    <text evidence="2">The sequence shown here is derived from an EMBL/GenBank/DDBJ whole genome shotgun (WGS) entry which is preliminary data.</text>
</comment>
<feature type="transmembrane region" description="Helical" evidence="1">
    <location>
        <begin position="268"/>
        <end position="286"/>
    </location>
</feature>
<feature type="transmembrane region" description="Helical" evidence="1">
    <location>
        <begin position="100"/>
        <end position="121"/>
    </location>
</feature>
<feature type="transmembrane region" description="Helical" evidence="1">
    <location>
        <begin position="233"/>
        <end position="253"/>
    </location>
</feature>
<sequence>MQSKISVERRVFKFLQDFQLIPKEIREADLFILGLAFIVLIFVSQSLSLDLSNVINWELSSEATRKGGITYSTMLLILGAPLAIYVALTQRPWGRLFRYVIPYFFVIVNALIAFGIGFHMLDNPSNAVKLLAIWQIAQVVVFVLFSGKENVGDFYDIPSRQARVDEVLLAAVVVGGVIIFSLLQNWYWAVTFSTILFVWRIADGLLNSGYFGRPYDLVLALGSKKRTITEKDILNLNNLVAALIGVIILIPILEAAFFDLIVGLEVHYVQTMAFLPLFLFALSLFYKLRRRWMYGYAMAFVGIKAMFALLAILQLKQQFGLIDIMKSYPLNITIFLGLITIAVSIWALTIFIRLFEEAK</sequence>
<feature type="transmembrane region" description="Helical" evidence="1">
    <location>
        <begin position="293"/>
        <end position="312"/>
    </location>
</feature>
<dbReference type="EMBL" id="MHQV01000030">
    <property type="protein sequence ID" value="OHA10344.1"/>
    <property type="molecule type" value="Genomic_DNA"/>
</dbReference>
<evidence type="ECO:0000313" key="2">
    <source>
        <dbReference type="EMBL" id="OHA10344.1"/>
    </source>
</evidence>
<proteinExistence type="predicted"/>
<feature type="transmembrane region" description="Helical" evidence="1">
    <location>
        <begin position="167"/>
        <end position="188"/>
    </location>
</feature>
<keyword evidence="1" id="KW-0812">Transmembrane</keyword>
<evidence type="ECO:0000256" key="1">
    <source>
        <dbReference type="SAM" id="Phobius"/>
    </source>
</evidence>
<gene>
    <name evidence="2" type="ORF">A3H71_01545</name>
</gene>
<name>A0A1G2LFP1_9BACT</name>